<evidence type="ECO:0000313" key="3">
    <source>
        <dbReference type="EMBL" id="MBD8506936.1"/>
    </source>
</evidence>
<name>A0A927JCU6_9ACTN</name>
<dbReference type="Proteomes" id="UP000642993">
    <property type="component" value="Unassembled WGS sequence"/>
</dbReference>
<accession>A0A927JCU6</accession>
<evidence type="ECO:0000313" key="4">
    <source>
        <dbReference type="Proteomes" id="UP000642993"/>
    </source>
</evidence>
<gene>
    <name evidence="3" type="ORF">HT102_10590</name>
</gene>
<sequence length="170" mass="16939">MTARTWWAAALAAASIATLGACSDEAVVASDPVVVTPEATASDEAEPSDAAPSETARDEAPEAPGETSEAPAGTGQDSPEGGAPAAADPLDEYLGAVGAAGLPAGPQASSALDIGAYVCAAGRDGLTRESILINVTAMVGLELQRIGSEADPERIADEYVEIAGRHYCDG</sequence>
<dbReference type="RefSeq" id="WP_192039409.1">
    <property type="nucleotide sequence ID" value="NZ_JACYWE010000006.1"/>
</dbReference>
<reference evidence="3" key="1">
    <citation type="submission" date="2020-09" db="EMBL/GenBank/DDBJ databases">
        <title>Hoyosella lacisalsi sp. nov., a halotolerant actinobacterium isolated from soil of Lake Gudzhirganskoe.</title>
        <authorList>
            <person name="Yang Q."/>
            <person name="Guo P.Y."/>
            <person name="Liu S.W."/>
            <person name="Li F.N."/>
            <person name="Sun C.H."/>
        </authorList>
    </citation>
    <scope>NUCLEOTIDE SEQUENCE</scope>
    <source>
        <strain evidence="3">G463</strain>
    </source>
</reference>
<protein>
    <submittedName>
        <fullName evidence="3">DUF732 domain-containing protein</fullName>
    </submittedName>
</protein>
<comment type="caution">
    <text evidence="3">The sequence shown here is derived from an EMBL/GenBank/DDBJ whole genome shotgun (WGS) entry which is preliminary data.</text>
</comment>
<dbReference type="AlphaFoldDB" id="A0A927JCU6"/>
<evidence type="ECO:0000256" key="1">
    <source>
        <dbReference type="SAM" id="MobiDB-lite"/>
    </source>
</evidence>
<feature type="chain" id="PRO_5038758007" evidence="2">
    <location>
        <begin position="24"/>
        <end position="170"/>
    </location>
</feature>
<keyword evidence="2" id="KW-0732">Signal</keyword>
<feature type="signal peptide" evidence="2">
    <location>
        <begin position="1"/>
        <end position="23"/>
    </location>
</feature>
<dbReference type="PROSITE" id="PS51257">
    <property type="entry name" value="PROKAR_LIPOPROTEIN"/>
    <property type="match status" value="1"/>
</dbReference>
<proteinExistence type="predicted"/>
<dbReference type="EMBL" id="JACYWE010000006">
    <property type="protein sequence ID" value="MBD8506936.1"/>
    <property type="molecule type" value="Genomic_DNA"/>
</dbReference>
<feature type="region of interest" description="Disordered" evidence="1">
    <location>
        <begin position="34"/>
        <end position="89"/>
    </location>
</feature>
<organism evidence="3 4">
    <name type="scientific">Lolliginicoccus lacisalsi</name>
    <dbReference type="NCBI Taxonomy" id="2742202"/>
    <lineage>
        <taxon>Bacteria</taxon>
        <taxon>Bacillati</taxon>
        <taxon>Actinomycetota</taxon>
        <taxon>Actinomycetes</taxon>
        <taxon>Mycobacteriales</taxon>
        <taxon>Hoyosellaceae</taxon>
        <taxon>Lolliginicoccus</taxon>
    </lineage>
</organism>
<evidence type="ECO:0000256" key="2">
    <source>
        <dbReference type="SAM" id="SignalP"/>
    </source>
</evidence>
<keyword evidence="4" id="KW-1185">Reference proteome</keyword>